<proteinExistence type="predicted"/>
<keyword evidence="8" id="KW-1185">Reference proteome</keyword>
<dbReference type="PANTHER" id="PTHR13593">
    <property type="match status" value="1"/>
</dbReference>
<dbReference type="SMART" id="SM00148">
    <property type="entry name" value="PLCXc"/>
    <property type="match status" value="1"/>
</dbReference>
<evidence type="ECO:0000256" key="5">
    <source>
        <dbReference type="ARBA" id="ARBA00030782"/>
    </source>
</evidence>
<accession>A0A4R7CTT1</accession>
<evidence type="ECO:0000256" key="3">
    <source>
        <dbReference type="ARBA" id="ARBA00019758"/>
    </source>
</evidence>
<dbReference type="SUPFAM" id="SSF51695">
    <property type="entry name" value="PLC-like phosphodiesterases"/>
    <property type="match status" value="1"/>
</dbReference>
<sequence>MKHFLSYLLLLSVVFTSCDSSQLGDLQPSRPLEPVRQDLPGGANWMSAIPGDRSLVTLSIPGTHGSGGLIEPFPGTAKTQNLTIAQQLNAGVRFLDVRCRFINNNFVIHHDRVYQNLNFDQVLQSCEDFLEANPSETIIMSVKEEYTPSGNTMSFEQRFMNYANSYAGLFRLDADVPSLQAARGKIVLVRRFGAGQTLGIQASNGWSDNAAFTIQNPESTLQVQDIYRVTNNTDKWNAITSLFNTSNNAGAANKTFFLNFTSGFQNPFPSIPGIPDIPNIPLVSNEINPRLADFFKQNPKGYFGVVITDLIYPDLAKSIYYTNF</sequence>
<evidence type="ECO:0000256" key="2">
    <source>
        <dbReference type="ARBA" id="ARBA00012581"/>
    </source>
</evidence>
<evidence type="ECO:0000313" key="7">
    <source>
        <dbReference type="EMBL" id="TDS11138.1"/>
    </source>
</evidence>
<protein>
    <recommendedName>
        <fullName evidence="3">1-phosphatidylinositol phosphodiesterase</fullName>
        <ecNumber evidence="2">4.6.1.13</ecNumber>
    </recommendedName>
    <alternativeName>
        <fullName evidence="4">Phosphatidylinositol diacylglycerol-lyase</fullName>
    </alternativeName>
    <alternativeName>
        <fullName evidence="5">Phosphatidylinositol-specific phospholipase C</fullName>
    </alternativeName>
</protein>
<reference evidence="7 8" key="1">
    <citation type="submission" date="2019-03" db="EMBL/GenBank/DDBJ databases">
        <title>Genomic Encyclopedia of Type Strains, Phase III (KMG-III): the genomes of soil and plant-associated and newly described type strains.</title>
        <authorList>
            <person name="Whitman W."/>
        </authorList>
    </citation>
    <scope>NUCLEOTIDE SEQUENCE [LARGE SCALE GENOMIC DNA]</scope>
    <source>
        <strain evidence="7 8">CGMCC 1.12801</strain>
    </source>
</reference>
<comment type="caution">
    <text evidence="7">The sequence shown here is derived from an EMBL/GenBank/DDBJ whole genome shotgun (WGS) entry which is preliminary data.</text>
</comment>
<evidence type="ECO:0000259" key="6">
    <source>
        <dbReference type="SMART" id="SM00148"/>
    </source>
</evidence>
<dbReference type="Proteomes" id="UP000294752">
    <property type="component" value="Unassembled WGS sequence"/>
</dbReference>
<gene>
    <name evidence="7" type="ORF">B0I21_108198</name>
</gene>
<dbReference type="Gene3D" id="3.20.20.190">
    <property type="entry name" value="Phosphatidylinositol (PI) phosphodiesterase"/>
    <property type="match status" value="1"/>
</dbReference>
<dbReference type="CDD" id="cd08586">
    <property type="entry name" value="PI-PLCc_BcPLC_like"/>
    <property type="match status" value="1"/>
</dbReference>
<dbReference type="OrthoDB" id="7191982at2"/>
<dbReference type="RefSeq" id="WP_133641568.1">
    <property type="nucleotide sequence ID" value="NZ_SNZV01000008.1"/>
</dbReference>
<dbReference type="EMBL" id="SNZV01000008">
    <property type="protein sequence ID" value="TDS11138.1"/>
    <property type="molecule type" value="Genomic_DNA"/>
</dbReference>
<dbReference type="PROSITE" id="PS50007">
    <property type="entry name" value="PIPLC_X_DOMAIN"/>
    <property type="match status" value="1"/>
</dbReference>
<dbReference type="InterPro" id="IPR000909">
    <property type="entry name" value="PLipase_C_PInositol-sp_X_dom"/>
</dbReference>
<comment type="catalytic activity">
    <reaction evidence="1">
        <text>a 1,2-diacyl-sn-glycero-3-phospho-(1D-myo-inositol) = 1D-myo-inositol 1,2-cyclic phosphate + a 1,2-diacyl-sn-glycerol</text>
        <dbReference type="Rhea" id="RHEA:17093"/>
        <dbReference type="ChEBI" id="CHEBI:17815"/>
        <dbReference type="ChEBI" id="CHEBI:57880"/>
        <dbReference type="ChEBI" id="CHEBI:58484"/>
        <dbReference type="EC" id="4.6.1.13"/>
    </reaction>
</comment>
<dbReference type="PANTHER" id="PTHR13593:SF113">
    <property type="entry name" value="SI:DKEY-266F7.9"/>
    <property type="match status" value="1"/>
</dbReference>
<evidence type="ECO:0000313" key="8">
    <source>
        <dbReference type="Proteomes" id="UP000294752"/>
    </source>
</evidence>
<dbReference type="GO" id="GO:0004436">
    <property type="term" value="F:phosphatidylinositol diacylglycerol-lyase activity"/>
    <property type="evidence" value="ECO:0007669"/>
    <property type="project" value="UniProtKB-EC"/>
</dbReference>
<dbReference type="InterPro" id="IPR017946">
    <property type="entry name" value="PLC-like_Pdiesterase_TIM-brl"/>
</dbReference>
<dbReference type="GO" id="GO:0008081">
    <property type="term" value="F:phosphoric diester hydrolase activity"/>
    <property type="evidence" value="ECO:0007669"/>
    <property type="project" value="InterPro"/>
</dbReference>
<name>A0A4R7CTT1_9SPHI</name>
<dbReference type="AlphaFoldDB" id="A0A4R7CTT1"/>
<evidence type="ECO:0000256" key="1">
    <source>
        <dbReference type="ARBA" id="ARBA00001316"/>
    </source>
</evidence>
<organism evidence="7 8">
    <name type="scientific">Sphingobacterium paludis</name>
    <dbReference type="NCBI Taxonomy" id="1476465"/>
    <lineage>
        <taxon>Bacteria</taxon>
        <taxon>Pseudomonadati</taxon>
        <taxon>Bacteroidota</taxon>
        <taxon>Sphingobacteriia</taxon>
        <taxon>Sphingobacteriales</taxon>
        <taxon>Sphingobacteriaceae</taxon>
        <taxon>Sphingobacterium</taxon>
    </lineage>
</organism>
<evidence type="ECO:0000256" key="4">
    <source>
        <dbReference type="ARBA" id="ARBA00030474"/>
    </source>
</evidence>
<dbReference type="GO" id="GO:0006629">
    <property type="term" value="P:lipid metabolic process"/>
    <property type="evidence" value="ECO:0007669"/>
    <property type="project" value="InterPro"/>
</dbReference>
<feature type="domain" description="Phosphatidylinositol-specific phospholipase C X" evidence="6">
    <location>
        <begin position="52"/>
        <end position="191"/>
    </location>
</feature>
<dbReference type="Pfam" id="PF00388">
    <property type="entry name" value="PI-PLC-X"/>
    <property type="match status" value="1"/>
</dbReference>
<dbReference type="InterPro" id="IPR051057">
    <property type="entry name" value="PI-PLC_domain"/>
</dbReference>
<dbReference type="EC" id="4.6.1.13" evidence="2"/>
<dbReference type="PROSITE" id="PS51257">
    <property type="entry name" value="PROKAR_LIPOPROTEIN"/>
    <property type="match status" value="1"/>
</dbReference>